<name>A0A0F9QAT6_9ZZZZ</name>
<accession>A0A0F9QAT6</accession>
<gene>
    <name evidence="1" type="ORF">LCGC14_0726990</name>
</gene>
<protein>
    <submittedName>
        <fullName evidence="1">Uncharacterized protein</fullName>
    </submittedName>
</protein>
<comment type="caution">
    <text evidence="1">The sequence shown here is derived from an EMBL/GenBank/DDBJ whole genome shotgun (WGS) entry which is preliminary data.</text>
</comment>
<evidence type="ECO:0000313" key="1">
    <source>
        <dbReference type="EMBL" id="KKN41090.1"/>
    </source>
</evidence>
<reference evidence="1" key="1">
    <citation type="journal article" date="2015" name="Nature">
        <title>Complex archaea that bridge the gap between prokaryotes and eukaryotes.</title>
        <authorList>
            <person name="Spang A."/>
            <person name="Saw J.H."/>
            <person name="Jorgensen S.L."/>
            <person name="Zaremba-Niedzwiedzka K."/>
            <person name="Martijn J."/>
            <person name="Lind A.E."/>
            <person name="van Eijk R."/>
            <person name="Schleper C."/>
            <person name="Guy L."/>
            <person name="Ettema T.J."/>
        </authorList>
    </citation>
    <scope>NUCLEOTIDE SEQUENCE</scope>
</reference>
<feature type="non-terminal residue" evidence="1">
    <location>
        <position position="1"/>
    </location>
</feature>
<organism evidence="1">
    <name type="scientific">marine sediment metagenome</name>
    <dbReference type="NCBI Taxonomy" id="412755"/>
    <lineage>
        <taxon>unclassified sequences</taxon>
        <taxon>metagenomes</taxon>
        <taxon>ecological metagenomes</taxon>
    </lineage>
</organism>
<proteinExistence type="predicted"/>
<sequence length="47" mass="5223">AAQQNPALIKPEDIATFPFLHQVALDQADHLLPETRVHLGLEPHTTQ</sequence>
<dbReference type="AlphaFoldDB" id="A0A0F9QAT6"/>
<dbReference type="EMBL" id="LAZR01001669">
    <property type="protein sequence ID" value="KKN41090.1"/>
    <property type="molecule type" value="Genomic_DNA"/>
</dbReference>